<dbReference type="Proteomes" id="UP000326678">
    <property type="component" value="Chromosome Gxm1"/>
</dbReference>
<proteinExistence type="predicted"/>
<dbReference type="Gene3D" id="1.10.1220.10">
    <property type="entry name" value="Met repressor-like"/>
    <property type="match status" value="1"/>
</dbReference>
<accession>A0A5P8VXS9</accession>
<gene>
    <name evidence="1" type="ORF">GXM_02695</name>
</gene>
<evidence type="ECO:0000313" key="2">
    <source>
        <dbReference type="Proteomes" id="UP000326678"/>
    </source>
</evidence>
<dbReference type="InterPro" id="IPR013321">
    <property type="entry name" value="Arc_rbn_hlx_hlx"/>
</dbReference>
<dbReference type="GO" id="GO:0006355">
    <property type="term" value="P:regulation of DNA-templated transcription"/>
    <property type="evidence" value="ECO:0007669"/>
    <property type="project" value="InterPro"/>
</dbReference>
<dbReference type="KEGG" id="nsh:GXM_02695"/>
<dbReference type="CDD" id="cd21631">
    <property type="entry name" value="RHH_CopG_NikR-like"/>
    <property type="match status" value="1"/>
</dbReference>
<dbReference type="EMBL" id="CP045226">
    <property type="protein sequence ID" value="QFS45218.1"/>
    <property type="molecule type" value="Genomic_DNA"/>
</dbReference>
<keyword evidence="2" id="KW-1185">Reference proteome</keyword>
<evidence type="ECO:0000313" key="1">
    <source>
        <dbReference type="EMBL" id="QFS45218.1"/>
    </source>
</evidence>
<name>A0A5P8VXS9_9NOSO</name>
<evidence type="ECO:0008006" key="3">
    <source>
        <dbReference type="Google" id="ProtNLM"/>
    </source>
</evidence>
<reference evidence="1 2" key="1">
    <citation type="submission" date="2019-10" db="EMBL/GenBank/DDBJ databases">
        <title>Genomic and transcriptomic insights into the perfect genentic adaptation of a filamentous nitrogen-fixing cyanobacterium to rice fields.</title>
        <authorList>
            <person name="Chen Z."/>
        </authorList>
    </citation>
    <scope>NUCLEOTIDE SEQUENCE [LARGE SCALE GENOMIC DNA]</scope>
    <source>
        <strain evidence="1">CCNUC1</strain>
    </source>
</reference>
<protein>
    <recommendedName>
        <fullName evidence="3">Ribbon-helix-helix protein CopG domain-containing protein</fullName>
    </recommendedName>
</protein>
<dbReference type="RefSeq" id="WP_118169520.1">
    <property type="nucleotide sequence ID" value="NZ_CP045226.1"/>
</dbReference>
<dbReference type="AlphaFoldDB" id="A0A5P8VXS9"/>
<sequence>MTNTQKMVRLNLDLSPELNQILDELANKIGTSKGDILRQAITLMQIMVIAKEETKKLGVPEANQLIVNEIIVLSEQQPKPHPLDTFMERLGPWEDERTAEEIVKDIYDSRTISNNDISL</sequence>
<organism evidence="1 2">
    <name type="scientific">Nostoc sphaeroides CCNUC1</name>
    <dbReference type="NCBI Taxonomy" id="2653204"/>
    <lineage>
        <taxon>Bacteria</taxon>
        <taxon>Bacillati</taxon>
        <taxon>Cyanobacteriota</taxon>
        <taxon>Cyanophyceae</taxon>
        <taxon>Nostocales</taxon>
        <taxon>Nostocaceae</taxon>
        <taxon>Nostoc</taxon>
    </lineage>
</organism>